<reference evidence="1" key="1">
    <citation type="journal article" date="2023" name="Mol. Biol. Evol.">
        <title>Third-Generation Sequencing Reveals the Adaptive Role of the Epigenome in Three Deep-Sea Polychaetes.</title>
        <authorList>
            <person name="Perez M."/>
            <person name="Aroh O."/>
            <person name="Sun Y."/>
            <person name="Lan Y."/>
            <person name="Juniper S.K."/>
            <person name="Young C.R."/>
            <person name="Angers B."/>
            <person name="Qian P.Y."/>
        </authorList>
    </citation>
    <scope>NUCLEOTIDE SEQUENCE</scope>
    <source>
        <strain evidence="1">R07B-5</strain>
    </source>
</reference>
<dbReference type="AlphaFoldDB" id="A0AAD9KM37"/>
<name>A0AAD9KM37_RIDPI</name>
<dbReference type="Proteomes" id="UP001209878">
    <property type="component" value="Unassembled WGS sequence"/>
</dbReference>
<comment type="caution">
    <text evidence="1">The sequence shown here is derived from an EMBL/GenBank/DDBJ whole genome shotgun (WGS) entry which is preliminary data.</text>
</comment>
<organism evidence="1 2">
    <name type="scientific">Ridgeia piscesae</name>
    <name type="common">Tubeworm</name>
    <dbReference type="NCBI Taxonomy" id="27915"/>
    <lineage>
        <taxon>Eukaryota</taxon>
        <taxon>Metazoa</taxon>
        <taxon>Spiralia</taxon>
        <taxon>Lophotrochozoa</taxon>
        <taxon>Annelida</taxon>
        <taxon>Polychaeta</taxon>
        <taxon>Sedentaria</taxon>
        <taxon>Canalipalpata</taxon>
        <taxon>Sabellida</taxon>
        <taxon>Siboglinidae</taxon>
        <taxon>Ridgeia</taxon>
    </lineage>
</organism>
<dbReference type="EMBL" id="JAODUO010000860">
    <property type="protein sequence ID" value="KAK2173639.1"/>
    <property type="molecule type" value="Genomic_DNA"/>
</dbReference>
<accession>A0AAD9KM37</accession>
<keyword evidence="2" id="KW-1185">Reference proteome</keyword>
<evidence type="ECO:0000313" key="1">
    <source>
        <dbReference type="EMBL" id="KAK2173639.1"/>
    </source>
</evidence>
<gene>
    <name evidence="1" type="ORF">NP493_860g00021</name>
</gene>
<sequence>MKRRKTSRDDSNFIGLHLLSVETPSSEHFSCARVHLKEVCVVLCRRNRKLEPVVQSRVCISRRNASDGCVNRRVFLHRESVTRFCKHWFLIIGIENFNKDPGCHVELSLVPV</sequence>
<protein>
    <submittedName>
        <fullName evidence="1">Uncharacterized protein</fullName>
    </submittedName>
</protein>
<evidence type="ECO:0000313" key="2">
    <source>
        <dbReference type="Proteomes" id="UP001209878"/>
    </source>
</evidence>
<proteinExistence type="predicted"/>